<gene>
    <name evidence="2" type="primary">49</name>
    <name evidence="2" type="ORF">SEA_PUPPER_49</name>
</gene>
<dbReference type="RefSeq" id="YP_010058837.1">
    <property type="nucleotide sequence ID" value="NC_054723.1"/>
</dbReference>
<evidence type="ECO:0000256" key="1">
    <source>
        <dbReference type="SAM" id="MobiDB-lite"/>
    </source>
</evidence>
<dbReference type="Proteomes" id="UP000318375">
    <property type="component" value="Segment"/>
</dbReference>
<name>A0A4Y6EKG8_9CAUD</name>
<evidence type="ECO:0008006" key="4">
    <source>
        <dbReference type="Google" id="ProtNLM"/>
    </source>
</evidence>
<proteinExistence type="predicted"/>
<feature type="region of interest" description="Disordered" evidence="1">
    <location>
        <begin position="1"/>
        <end position="21"/>
    </location>
</feature>
<dbReference type="EMBL" id="MK977695">
    <property type="protein sequence ID" value="QDF18535.1"/>
    <property type="molecule type" value="Genomic_DNA"/>
</dbReference>
<dbReference type="KEGG" id="vg:64766068"/>
<sequence length="109" mass="11806">MTPPRARTTDPETSHFAAPDNPTRLAQRLALLRAYRGSSRPLCDADAAARAGLTSEDGAWKRCSDLRAEGLVEFVLDSHGHALKVGGPRGRLVRISRITAAGRAYLRGR</sequence>
<protein>
    <recommendedName>
        <fullName evidence="4">Helix-turn-helix DNA binding domain protein</fullName>
    </recommendedName>
</protein>
<reference evidence="2 3" key="1">
    <citation type="submission" date="2019-05" db="EMBL/GenBank/DDBJ databases">
        <authorList>
            <person name="Pope W.H."/>
            <person name="Garlena R.A."/>
            <person name="Russell D.A."/>
            <person name="Jacobs-Sera D."/>
            <person name="Hatfull G.F."/>
        </authorList>
    </citation>
    <scope>NUCLEOTIDE SEQUENCE [LARGE SCALE GENOMIC DNA]</scope>
</reference>
<dbReference type="GeneID" id="64766068"/>
<keyword evidence="3" id="KW-1185">Reference proteome</keyword>
<organism evidence="2 3">
    <name type="scientific">Gordonia phage Pupper</name>
    <dbReference type="NCBI Taxonomy" id="2571249"/>
    <lineage>
        <taxon>Viruses</taxon>
        <taxon>Duplodnaviria</taxon>
        <taxon>Heunggongvirae</taxon>
        <taxon>Uroviricota</taxon>
        <taxon>Caudoviricetes</taxon>
        <taxon>Puppervirus</taxon>
        <taxon>Puppervirus Pupper</taxon>
    </lineage>
</organism>
<accession>A0A4Y6EKG8</accession>
<evidence type="ECO:0000313" key="2">
    <source>
        <dbReference type="EMBL" id="QDF18535.1"/>
    </source>
</evidence>
<evidence type="ECO:0000313" key="3">
    <source>
        <dbReference type="Proteomes" id="UP000318375"/>
    </source>
</evidence>